<dbReference type="AlphaFoldDB" id="X1B534"/>
<proteinExistence type="predicted"/>
<organism evidence="1">
    <name type="scientific">marine sediment metagenome</name>
    <dbReference type="NCBI Taxonomy" id="412755"/>
    <lineage>
        <taxon>unclassified sequences</taxon>
        <taxon>metagenomes</taxon>
        <taxon>ecological metagenomes</taxon>
    </lineage>
</organism>
<dbReference type="EMBL" id="BART01028351">
    <property type="protein sequence ID" value="GAG90180.1"/>
    <property type="molecule type" value="Genomic_DNA"/>
</dbReference>
<feature type="non-terminal residue" evidence="1">
    <location>
        <position position="1"/>
    </location>
</feature>
<reference evidence="1" key="1">
    <citation type="journal article" date="2014" name="Front. Microbiol.">
        <title>High frequency of phylogenetically diverse reductive dehalogenase-homologous genes in deep subseafloor sedimentary metagenomes.</title>
        <authorList>
            <person name="Kawai M."/>
            <person name="Futagami T."/>
            <person name="Toyoda A."/>
            <person name="Takaki Y."/>
            <person name="Nishi S."/>
            <person name="Hori S."/>
            <person name="Arai W."/>
            <person name="Tsubouchi T."/>
            <person name="Morono Y."/>
            <person name="Uchiyama I."/>
            <person name="Ito T."/>
            <person name="Fujiyama A."/>
            <person name="Inagaki F."/>
            <person name="Takami H."/>
        </authorList>
    </citation>
    <scope>NUCLEOTIDE SEQUENCE</scope>
    <source>
        <strain evidence="1">Expedition CK06-06</strain>
    </source>
</reference>
<evidence type="ECO:0000313" key="1">
    <source>
        <dbReference type="EMBL" id="GAG90180.1"/>
    </source>
</evidence>
<sequence length="33" mass="3732">LLVSEQIKNSAGINVSTRMYDRKPTAEAVWLLQ</sequence>
<comment type="caution">
    <text evidence="1">The sequence shown here is derived from an EMBL/GenBank/DDBJ whole genome shotgun (WGS) entry which is preliminary data.</text>
</comment>
<protein>
    <submittedName>
        <fullName evidence="1">Uncharacterized protein</fullName>
    </submittedName>
</protein>
<name>X1B534_9ZZZZ</name>
<gene>
    <name evidence="1" type="ORF">S01H4_50015</name>
</gene>
<accession>X1B534</accession>